<dbReference type="Proteomes" id="UP000655016">
    <property type="component" value="Unassembled WGS sequence"/>
</dbReference>
<dbReference type="Pfam" id="PF17161">
    <property type="entry name" value="DUF5123"/>
    <property type="match status" value="1"/>
</dbReference>
<dbReference type="CDD" id="cd00063">
    <property type="entry name" value="FN3"/>
    <property type="match status" value="1"/>
</dbReference>
<evidence type="ECO:0000313" key="2">
    <source>
        <dbReference type="EMBL" id="GGF09299.1"/>
    </source>
</evidence>
<reference evidence="3" key="1">
    <citation type="journal article" date="2019" name="Int. J. Syst. Evol. Microbiol.">
        <title>The Global Catalogue of Microorganisms (GCM) 10K type strain sequencing project: providing services to taxonomists for standard genome sequencing and annotation.</title>
        <authorList>
            <consortium name="The Broad Institute Genomics Platform"/>
            <consortium name="The Broad Institute Genome Sequencing Center for Infectious Disease"/>
            <person name="Wu L."/>
            <person name="Ma J."/>
        </authorList>
    </citation>
    <scope>NUCLEOTIDE SEQUENCE [LARGE SCALE GENOMIC DNA]</scope>
    <source>
        <strain evidence="3">CGMCC 1.16060</strain>
    </source>
</reference>
<dbReference type="InterPro" id="IPR013783">
    <property type="entry name" value="Ig-like_fold"/>
</dbReference>
<dbReference type="InterPro" id="IPR032530">
    <property type="entry name" value="DUF4957"/>
</dbReference>
<dbReference type="Pfam" id="PF00041">
    <property type="entry name" value="fn3"/>
    <property type="match status" value="1"/>
</dbReference>
<accession>A0ABQ1U2N9</accession>
<evidence type="ECO:0000313" key="3">
    <source>
        <dbReference type="Proteomes" id="UP000655016"/>
    </source>
</evidence>
<organism evidence="2 3">
    <name type="scientific">Flavobacterium limi</name>
    <dbReference type="NCBI Taxonomy" id="2045105"/>
    <lineage>
        <taxon>Bacteria</taxon>
        <taxon>Pseudomonadati</taxon>
        <taxon>Bacteroidota</taxon>
        <taxon>Flavobacteriia</taxon>
        <taxon>Flavobacteriales</taxon>
        <taxon>Flavobacteriaceae</taxon>
        <taxon>Flavobacterium</taxon>
    </lineage>
</organism>
<dbReference type="InterPro" id="IPR012334">
    <property type="entry name" value="Pectin_lyas_fold"/>
</dbReference>
<dbReference type="SUPFAM" id="SSF51126">
    <property type="entry name" value="Pectin lyase-like"/>
    <property type="match status" value="1"/>
</dbReference>
<name>A0ABQ1U2N9_9FLAO</name>
<evidence type="ECO:0000259" key="1">
    <source>
        <dbReference type="PROSITE" id="PS50853"/>
    </source>
</evidence>
<dbReference type="PROSITE" id="PS51257">
    <property type="entry name" value="PROKAR_LIPOPROTEIN"/>
    <property type="match status" value="1"/>
</dbReference>
<dbReference type="PROSITE" id="PS50853">
    <property type="entry name" value="FN3"/>
    <property type="match status" value="1"/>
</dbReference>
<keyword evidence="3" id="KW-1185">Reference proteome</keyword>
<dbReference type="SUPFAM" id="SSF49265">
    <property type="entry name" value="Fibronectin type III"/>
    <property type="match status" value="1"/>
</dbReference>
<dbReference type="Pfam" id="PF16318">
    <property type="entry name" value="DUF4957"/>
    <property type="match status" value="1"/>
</dbReference>
<proteinExistence type="predicted"/>
<dbReference type="Gene3D" id="2.160.20.10">
    <property type="entry name" value="Single-stranded right-handed beta-helix, Pectin lyase-like"/>
    <property type="match status" value="1"/>
</dbReference>
<sequence length="541" mass="58257">MIFNVEKEIMKKRNIFKGIIAASMLVVIAGSCESHTEDIITELNTNRELSPTNVKATVRNRTSVELIWDTNESDDHYVVQFSANDTDFGTVFKELNVTADQLPVTVVLEGETLYSIRVKAISNRGKEDSKWSETSAQTLDEQIFLVAQAGDVLGKEATLRWVPNSTATRIVLTPADETKPTVTHTITAQEKTAGIAVVTGLSSLTSYTADIFNNTSRRGSQAIKTGIDLSDGTEVSPTDDLATIIANAAARDILILKPGDYTSQVSTIVLNKPITIRGLRSFDKPKLKLSFSLAPFATGVTGDINLIDLDLTGSPASAGNKVDVIRYSVSGNYSKLLVSGCTIHDYERTLVGAGTGINANIPSIIVENSVVTNVGTAGTGSFVDFRAAFADEIKFKESTFNNCVPGAAFIRSDNATVFGAVTTDVIIENCTLYGVTNTIATSGLQILYVRFADNAAIVRNSIFAATVARYANQSTTKNPTFTNNNYFNAATLNQAAPIEPFKSDPEGTALDPQFVNAATGDFTIKNQALIDRKVGDPRWIK</sequence>
<dbReference type="InterPro" id="IPR011050">
    <property type="entry name" value="Pectin_lyase_fold/virulence"/>
</dbReference>
<dbReference type="InterPro" id="IPR036116">
    <property type="entry name" value="FN3_sf"/>
</dbReference>
<feature type="domain" description="Fibronectin type-III" evidence="1">
    <location>
        <begin position="50"/>
        <end position="142"/>
    </location>
</feature>
<gene>
    <name evidence="2" type="ORF">GCM10011518_18100</name>
</gene>
<dbReference type="Gene3D" id="2.60.40.10">
    <property type="entry name" value="Immunoglobulins"/>
    <property type="match status" value="1"/>
</dbReference>
<dbReference type="InterPro" id="IPR003961">
    <property type="entry name" value="FN3_dom"/>
</dbReference>
<dbReference type="InterPro" id="IPR033427">
    <property type="entry name" value="DUF5123"/>
</dbReference>
<comment type="caution">
    <text evidence="2">The sequence shown here is derived from an EMBL/GenBank/DDBJ whole genome shotgun (WGS) entry which is preliminary data.</text>
</comment>
<dbReference type="EMBL" id="BMKP01000003">
    <property type="protein sequence ID" value="GGF09299.1"/>
    <property type="molecule type" value="Genomic_DNA"/>
</dbReference>
<protein>
    <recommendedName>
        <fullName evidence="1">Fibronectin type-III domain-containing protein</fullName>
    </recommendedName>
</protein>